<dbReference type="SUPFAM" id="SSF56037">
    <property type="entry name" value="PheT/TilS domain"/>
    <property type="match status" value="1"/>
</dbReference>
<dbReference type="GO" id="GO:0003723">
    <property type="term" value="F:RNA binding"/>
    <property type="evidence" value="ECO:0007669"/>
    <property type="project" value="InterPro"/>
</dbReference>
<reference evidence="2 3" key="1">
    <citation type="journal article" date="2016" name="Nat. Commun.">
        <title>Thousands of microbial genomes shed light on interconnected biogeochemical processes in an aquifer system.</title>
        <authorList>
            <person name="Anantharaman K."/>
            <person name="Brown C.T."/>
            <person name="Hug L.A."/>
            <person name="Sharon I."/>
            <person name="Castelle C.J."/>
            <person name="Probst A.J."/>
            <person name="Thomas B.C."/>
            <person name="Singh A."/>
            <person name="Wilkins M.J."/>
            <person name="Karaoz U."/>
            <person name="Brodie E.L."/>
            <person name="Williams K.H."/>
            <person name="Hubbard S.S."/>
            <person name="Banfield J.F."/>
        </authorList>
    </citation>
    <scope>NUCLEOTIDE SEQUENCE [LARGE SCALE GENOMIC DNA]</scope>
</reference>
<dbReference type="Proteomes" id="UP000178254">
    <property type="component" value="Unassembled WGS sequence"/>
</dbReference>
<dbReference type="PANTHER" id="PTHR39209">
    <property type="match status" value="1"/>
</dbReference>
<comment type="caution">
    <text evidence="2">The sequence shown here is derived from an EMBL/GenBank/DDBJ whole genome shotgun (WGS) entry which is preliminary data.</text>
</comment>
<dbReference type="Pfam" id="PF03483">
    <property type="entry name" value="B3_4"/>
    <property type="match status" value="1"/>
</dbReference>
<dbReference type="STRING" id="1798709.A2538_00610"/>
<organism evidence="2 3">
    <name type="scientific">Candidatus Magasanikbacteria bacterium RIFOXYD2_FULL_41_14</name>
    <dbReference type="NCBI Taxonomy" id="1798709"/>
    <lineage>
        <taxon>Bacteria</taxon>
        <taxon>Candidatus Magasanikiibacteriota</taxon>
    </lineage>
</organism>
<dbReference type="InterPro" id="IPR005146">
    <property type="entry name" value="B3/B4_tRNA-bd"/>
</dbReference>
<proteinExistence type="predicted"/>
<evidence type="ECO:0000313" key="2">
    <source>
        <dbReference type="EMBL" id="OGH93690.1"/>
    </source>
</evidence>
<dbReference type="GO" id="GO:0004826">
    <property type="term" value="F:phenylalanine-tRNA ligase activity"/>
    <property type="evidence" value="ECO:0007669"/>
    <property type="project" value="InterPro"/>
</dbReference>
<dbReference type="PANTHER" id="PTHR39209:SF2">
    <property type="entry name" value="CYTOPLASMIC PROTEIN"/>
    <property type="match status" value="1"/>
</dbReference>
<dbReference type="AlphaFoldDB" id="A0A1F6PCA6"/>
<feature type="domain" description="B3/B4 tRNA-binding" evidence="1">
    <location>
        <begin position="64"/>
        <end position="213"/>
    </location>
</feature>
<accession>A0A1F6PCA6</accession>
<gene>
    <name evidence="2" type="ORF">A2538_00610</name>
</gene>
<dbReference type="EMBL" id="MFRE01000023">
    <property type="protein sequence ID" value="OGH93690.1"/>
    <property type="molecule type" value="Genomic_DNA"/>
</dbReference>
<evidence type="ECO:0000259" key="1">
    <source>
        <dbReference type="SMART" id="SM00873"/>
    </source>
</evidence>
<name>A0A1F6PCA6_9BACT</name>
<protein>
    <recommendedName>
        <fullName evidence="1">B3/B4 tRNA-binding domain-containing protein</fullName>
    </recommendedName>
</protein>
<dbReference type="InterPro" id="IPR020825">
    <property type="entry name" value="Phe-tRNA_synthase-like_B3/B4"/>
</dbReference>
<sequence>MEQIQDIKFSVEPKLADDGIKVRVATFSVSEVTKRRSKEFQKMIDVVIEKLNIAEMLKSPIFEEYKKFYKVVEMEGLPPAEHLLKLIEKSGMLPNINKVVDCYNIISAETMLSIGAHDLANINGNIQFRYTDGTEKYTPLGKNETEKVAKGEYACLDDEKILCRMDLKQCDETKVGGDTKNFIVYVQGNSATSDEYVLEGLQKVCNNIEIFCNATYRII</sequence>
<dbReference type="Gene3D" id="3.50.40.10">
    <property type="entry name" value="Phenylalanyl-trna Synthetase, Chain B, domain 3"/>
    <property type="match status" value="1"/>
</dbReference>
<evidence type="ECO:0000313" key="3">
    <source>
        <dbReference type="Proteomes" id="UP000178254"/>
    </source>
</evidence>
<dbReference type="SMART" id="SM00873">
    <property type="entry name" value="B3_4"/>
    <property type="match status" value="1"/>
</dbReference>